<keyword evidence="2" id="KW-1185">Reference proteome</keyword>
<dbReference type="EMBL" id="BPLR01001659">
    <property type="protein sequence ID" value="GIZ03845.1"/>
    <property type="molecule type" value="Genomic_DNA"/>
</dbReference>
<gene>
    <name evidence="1" type="ORF">CEXT_458201</name>
</gene>
<dbReference type="AlphaFoldDB" id="A0AAV4YBV3"/>
<evidence type="ECO:0000313" key="1">
    <source>
        <dbReference type="EMBL" id="GIZ03845.1"/>
    </source>
</evidence>
<proteinExistence type="predicted"/>
<sequence length="84" mass="9356">MTSMKENQTPELTELPKGFKPISCKQVYRVKRNPDGTLDMYINTVQMMLRDDVIQMISCFFLSAASASAARSSGFSSSNVLIDI</sequence>
<name>A0AAV4YBV3_CAEEX</name>
<accession>A0AAV4YBV3</accession>
<organism evidence="1 2">
    <name type="scientific">Caerostris extrusa</name>
    <name type="common">Bark spider</name>
    <name type="synonym">Caerostris bankana</name>
    <dbReference type="NCBI Taxonomy" id="172846"/>
    <lineage>
        <taxon>Eukaryota</taxon>
        <taxon>Metazoa</taxon>
        <taxon>Ecdysozoa</taxon>
        <taxon>Arthropoda</taxon>
        <taxon>Chelicerata</taxon>
        <taxon>Arachnida</taxon>
        <taxon>Araneae</taxon>
        <taxon>Araneomorphae</taxon>
        <taxon>Entelegynae</taxon>
        <taxon>Araneoidea</taxon>
        <taxon>Araneidae</taxon>
        <taxon>Caerostris</taxon>
    </lineage>
</organism>
<evidence type="ECO:0000313" key="2">
    <source>
        <dbReference type="Proteomes" id="UP001054945"/>
    </source>
</evidence>
<comment type="caution">
    <text evidence="1">The sequence shown here is derived from an EMBL/GenBank/DDBJ whole genome shotgun (WGS) entry which is preliminary data.</text>
</comment>
<dbReference type="Proteomes" id="UP001054945">
    <property type="component" value="Unassembled WGS sequence"/>
</dbReference>
<protein>
    <submittedName>
        <fullName evidence="1">Uncharacterized protein</fullName>
    </submittedName>
</protein>
<reference evidence="1 2" key="1">
    <citation type="submission" date="2021-06" db="EMBL/GenBank/DDBJ databases">
        <title>Caerostris extrusa draft genome.</title>
        <authorList>
            <person name="Kono N."/>
            <person name="Arakawa K."/>
        </authorList>
    </citation>
    <scope>NUCLEOTIDE SEQUENCE [LARGE SCALE GENOMIC DNA]</scope>
</reference>